<dbReference type="InterPro" id="IPR036890">
    <property type="entry name" value="HATPase_C_sf"/>
</dbReference>
<dbReference type="PANTHER" id="PTHR35526">
    <property type="entry name" value="ANTI-SIGMA-F FACTOR RSBW-RELATED"/>
    <property type="match status" value="1"/>
</dbReference>
<keyword evidence="3" id="KW-1185">Reference proteome</keyword>
<evidence type="ECO:0000256" key="1">
    <source>
        <dbReference type="SAM" id="MobiDB-lite"/>
    </source>
</evidence>
<gene>
    <name evidence="2" type="ORF">ACI2L5_29670</name>
</gene>
<dbReference type="Proteomes" id="UP001620295">
    <property type="component" value="Unassembled WGS sequence"/>
</dbReference>
<accession>A0ABW8LT44</accession>
<dbReference type="CDD" id="cd16936">
    <property type="entry name" value="HATPase_RsbW-like"/>
    <property type="match status" value="1"/>
</dbReference>
<feature type="region of interest" description="Disordered" evidence="1">
    <location>
        <begin position="1"/>
        <end position="25"/>
    </location>
</feature>
<dbReference type="Gene3D" id="3.30.565.10">
    <property type="entry name" value="Histidine kinase-like ATPase, C-terminal domain"/>
    <property type="match status" value="1"/>
</dbReference>
<keyword evidence="2" id="KW-0067">ATP-binding</keyword>
<dbReference type="InterPro" id="IPR050267">
    <property type="entry name" value="Anti-sigma-factor_SerPK"/>
</dbReference>
<keyword evidence="2" id="KW-0547">Nucleotide-binding</keyword>
<reference evidence="2 3" key="1">
    <citation type="submission" date="2024-11" db="EMBL/GenBank/DDBJ databases">
        <title>The Natural Products Discovery Center: Release of the First 8490 Sequenced Strains for Exploring Actinobacteria Biosynthetic Diversity.</title>
        <authorList>
            <person name="Kalkreuter E."/>
            <person name="Kautsar S.A."/>
            <person name="Yang D."/>
            <person name="Bader C.D."/>
            <person name="Teijaro C.N."/>
            <person name="Fluegel L."/>
            <person name="Davis C.M."/>
            <person name="Simpson J.R."/>
            <person name="Lauterbach L."/>
            <person name="Steele A.D."/>
            <person name="Gui C."/>
            <person name="Meng S."/>
            <person name="Li G."/>
            <person name="Viehrig K."/>
            <person name="Ye F."/>
            <person name="Su P."/>
            <person name="Kiefer A.F."/>
            <person name="Nichols A."/>
            <person name="Cepeda A.J."/>
            <person name="Yan W."/>
            <person name="Fan B."/>
            <person name="Jiang Y."/>
            <person name="Adhikari A."/>
            <person name="Zheng C.-J."/>
            <person name="Schuster L."/>
            <person name="Cowan T.M."/>
            <person name="Smanski M.J."/>
            <person name="Chevrette M.G."/>
            <person name="De Carvalho L.P.S."/>
            <person name="Shen B."/>
        </authorList>
    </citation>
    <scope>NUCLEOTIDE SEQUENCE [LARGE SCALE GENOMIC DNA]</scope>
    <source>
        <strain evidence="2 3">NPDC020863</strain>
    </source>
</reference>
<comment type="caution">
    <text evidence="2">The sequence shown here is derived from an EMBL/GenBank/DDBJ whole genome shotgun (WGS) entry which is preliminary data.</text>
</comment>
<organism evidence="2 3">
    <name type="scientific">Streptomyces milbemycinicus</name>
    <dbReference type="NCBI Taxonomy" id="476552"/>
    <lineage>
        <taxon>Bacteria</taxon>
        <taxon>Bacillati</taxon>
        <taxon>Actinomycetota</taxon>
        <taxon>Actinomycetes</taxon>
        <taxon>Kitasatosporales</taxon>
        <taxon>Streptomycetaceae</taxon>
        <taxon>Streptomyces</taxon>
    </lineage>
</organism>
<evidence type="ECO:0000313" key="3">
    <source>
        <dbReference type="Proteomes" id="UP001620295"/>
    </source>
</evidence>
<name>A0ABW8LT44_9ACTN</name>
<dbReference type="RefSeq" id="WP_358631362.1">
    <property type="nucleotide sequence ID" value="NZ_JBFACG010000028.1"/>
</dbReference>
<dbReference type="GO" id="GO:0005524">
    <property type="term" value="F:ATP binding"/>
    <property type="evidence" value="ECO:0007669"/>
    <property type="project" value="UniProtKB-KW"/>
</dbReference>
<dbReference type="EMBL" id="JBJDQH010000010">
    <property type="protein sequence ID" value="MFK4269077.1"/>
    <property type="molecule type" value="Genomic_DNA"/>
</dbReference>
<sequence>MTLGPDHEPDDSPAGSSPSPGPEEPYVYTLQSTRRATSPKICRDFVACVLNSVGHEDLVETATACTSELATNAYLHAEGDSLMLRVMIEQPRLRISVYDASSELPTGACLPPGDRMYGRGLGVVAALADEWGTADGDPAGMYAKGVWFELRTRGGSGERA</sequence>
<evidence type="ECO:0000313" key="2">
    <source>
        <dbReference type="EMBL" id="MFK4269077.1"/>
    </source>
</evidence>
<proteinExistence type="predicted"/>
<protein>
    <submittedName>
        <fullName evidence="2">ATP-binding protein</fullName>
    </submittedName>
</protein>
<dbReference type="PANTHER" id="PTHR35526:SF3">
    <property type="entry name" value="ANTI-SIGMA-F FACTOR RSBW"/>
    <property type="match status" value="1"/>
</dbReference>